<keyword evidence="3" id="KW-1185">Reference proteome</keyword>
<feature type="compositionally biased region" description="Basic and acidic residues" evidence="1">
    <location>
        <begin position="14"/>
        <end position="25"/>
    </location>
</feature>
<organism evidence="2 3">
    <name type="scientific">Carex littledalei</name>
    <dbReference type="NCBI Taxonomy" id="544730"/>
    <lineage>
        <taxon>Eukaryota</taxon>
        <taxon>Viridiplantae</taxon>
        <taxon>Streptophyta</taxon>
        <taxon>Embryophyta</taxon>
        <taxon>Tracheophyta</taxon>
        <taxon>Spermatophyta</taxon>
        <taxon>Magnoliopsida</taxon>
        <taxon>Liliopsida</taxon>
        <taxon>Poales</taxon>
        <taxon>Cyperaceae</taxon>
        <taxon>Cyperoideae</taxon>
        <taxon>Cariceae</taxon>
        <taxon>Carex</taxon>
        <taxon>Carex subgen. Euthyceras</taxon>
    </lineage>
</organism>
<sequence>MRGSLQSALAEEESSQRWREEGGGAKAAEEIMLEKGKRGLFMEPCAESCLVRWNRGTPSNLIQSNPIHQLLILFC</sequence>
<evidence type="ECO:0000313" key="2">
    <source>
        <dbReference type="EMBL" id="KAF3340526.1"/>
    </source>
</evidence>
<accession>A0A833VJR3</accession>
<dbReference type="EMBL" id="SWLB01000002">
    <property type="protein sequence ID" value="KAF3340526.1"/>
    <property type="molecule type" value="Genomic_DNA"/>
</dbReference>
<feature type="region of interest" description="Disordered" evidence="1">
    <location>
        <begin position="1"/>
        <end position="25"/>
    </location>
</feature>
<comment type="caution">
    <text evidence="2">The sequence shown here is derived from an EMBL/GenBank/DDBJ whole genome shotgun (WGS) entry which is preliminary data.</text>
</comment>
<reference evidence="2" key="1">
    <citation type="submission" date="2020-01" db="EMBL/GenBank/DDBJ databases">
        <title>Genome sequence of Kobresia littledalei, the first chromosome-level genome in the family Cyperaceae.</title>
        <authorList>
            <person name="Qu G."/>
        </authorList>
    </citation>
    <scope>NUCLEOTIDE SEQUENCE</scope>
    <source>
        <strain evidence="2">C.B.Clarke</strain>
        <tissue evidence="2">Leaf</tissue>
    </source>
</reference>
<dbReference type="AlphaFoldDB" id="A0A833VJR3"/>
<name>A0A833VJR3_9POAL</name>
<dbReference type="Proteomes" id="UP000623129">
    <property type="component" value="Unassembled WGS sequence"/>
</dbReference>
<evidence type="ECO:0000313" key="3">
    <source>
        <dbReference type="Proteomes" id="UP000623129"/>
    </source>
</evidence>
<gene>
    <name evidence="2" type="ORF">FCM35_KLT09370</name>
</gene>
<evidence type="ECO:0000256" key="1">
    <source>
        <dbReference type="SAM" id="MobiDB-lite"/>
    </source>
</evidence>
<proteinExistence type="predicted"/>
<protein>
    <submittedName>
        <fullName evidence="2">Uncharacterized protein</fullName>
    </submittedName>
</protein>